<dbReference type="Gene3D" id="3.40.50.300">
    <property type="entry name" value="P-loop containing nucleotide triphosphate hydrolases"/>
    <property type="match status" value="2"/>
</dbReference>
<name>A0A7Z0ECE0_9MICO</name>
<dbReference type="InterPro" id="IPR003593">
    <property type="entry name" value="AAA+_ATPase"/>
</dbReference>
<dbReference type="PROSITE" id="PS50893">
    <property type="entry name" value="ABC_TRANSPORTER_2"/>
    <property type="match status" value="2"/>
</dbReference>
<reference evidence="10 11" key="1">
    <citation type="submission" date="2020-07" db="EMBL/GenBank/DDBJ databases">
        <title>Sequencing the genomes of 1000 actinobacteria strains.</title>
        <authorList>
            <person name="Klenk H.-P."/>
        </authorList>
    </citation>
    <scope>NUCLEOTIDE SEQUENCE [LARGE SCALE GENOMIC DNA]</scope>
    <source>
        <strain evidence="10 11">LI1</strain>
    </source>
</reference>
<proteinExistence type="predicted"/>
<feature type="domain" description="ABC transporter" evidence="9">
    <location>
        <begin position="10"/>
        <end position="246"/>
    </location>
</feature>
<dbReference type="InterPro" id="IPR027417">
    <property type="entry name" value="P-loop_NTPase"/>
</dbReference>
<dbReference type="RefSeq" id="WP_179577269.1">
    <property type="nucleotide sequence ID" value="NZ_JACCFM010000001.1"/>
</dbReference>
<dbReference type="Proteomes" id="UP000537260">
    <property type="component" value="Unassembled WGS sequence"/>
</dbReference>
<evidence type="ECO:0000259" key="9">
    <source>
        <dbReference type="PROSITE" id="PS50893"/>
    </source>
</evidence>
<dbReference type="GO" id="GO:0016887">
    <property type="term" value="F:ATP hydrolysis activity"/>
    <property type="evidence" value="ECO:0007669"/>
    <property type="project" value="InterPro"/>
</dbReference>
<dbReference type="SUPFAM" id="SSF52540">
    <property type="entry name" value="P-loop containing nucleoside triphosphate hydrolases"/>
    <property type="match status" value="2"/>
</dbReference>
<evidence type="ECO:0000256" key="7">
    <source>
        <dbReference type="ARBA" id="ARBA00022967"/>
    </source>
</evidence>
<keyword evidence="11" id="KW-1185">Reference proteome</keyword>
<evidence type="ECO:0000256" key="3">
    <source>
        <dbReference type="ARBA" id="ARBA00022597"/>
    </source>
</evidence>
<organism evidence="10 11">
    <name type="scientific">Glaciibacter psychrotolerans</name>
    <dbReference type="NCBI Taxonomy" id="670054"/>
    <lineage>
        <taxon>Bacteria</taxon>
        <taxon>Bacillati</taxon>
        <taxon>Actinomycetota</taxon>
        <taxon>Actinomycetes</taxon>
        <taxon>Micrococcales</taxon>
        <taxon>Microbacteriaceae</taxon>
        <taxon>Glaciibacter</taxon>
    </lineage>
</organism>
<accession>A0A7Z0ECE0</accession>
<dbReference type="InterPro" id="IPR050107">
    <property type="entry name" value="ABC_carbohydrate_import_ATPase"/>
</dbReference>
<evidence type="ECO:0000313" key="10">
    <source>
        <dbReference type="EMBL" id="NYJ18347.1"/>
    </source>
</evidence>
<dbReference type="Pfam" id="PF00005">
    <property type="entry name" value="ABC_tran"/>
    <property type="match status" value="2"/>
</dbReference>
<keyword evidence="2" id="KW-1003">Cell membrane</keyword>
<keyword evidence="8" id="KW-0472">Membrane</keyword>
<evidence type="ECO:0000256" key="5">
    <source>
        <dbReference type="ARBA" id="ARBA00022741"/>
    </source>
</evidence>
<evidence type="ECO:0000256" key="8">
    <source>
        <dbReference type="ARBA" id="ARBA00023136"/>
    </source>
</evidence>
<dbReference type="EMBL" id="JACCFM010000001">
    <property type="protein sequence ID" value="NYJ18347.1"/>
    <property type="molecule type" value="Genomic_DNA"/>
</dbReference>
<dbReference type="AlphaFoldDB" id="A0A7Z0ECE0"/>
<protein>
    <submittedName>
        <fullName evidence="10">Ribose transport system ATP-binding protein/rhamnose transport system ATP-binding protein</fullName>
    </submittedName>
</protein>
<dbReference type="InterPro" id="IPR003439">
    <property type="entry name" value="ABC_transporter-like_ATP-bd"/>
</dbReference>
<evidence type="ECO:0000313" key="11">
    <source>
        <dbReference type="Proteomes" id="UP000537260"/>
    </source>
</evidence>
<feature type="domain" description="ABC transporter" evidence="9">
    <location>
        <begin position="255"/>
        <end position="499"/>
    </location>
</feature>
<keyword evidence="7" id="KW-1278">Translocase</keyword>
<evidence type="ECO:0000256" key="4">
    <source>
        <dbReference type="ARBA" id="ARBA00022737"/>
    </source>
</evidence>
<gene>
    <name evidence="10" type="ORF">HNR05_000138</name>
</gene>
<keyword evidence="5" id="KW-0547">Nucleotide-binding</keyword>
<dbReference type="PROSITE" id="PS00211">
    <property type="entry name" value="ABC_TRANSPORTER_1"/>
    <property type="match status" value="1"/>
</dbReference>
<dbReference type="GO" id="GO:0005524">
    <property type="term" value="F:ATP binding"/>
    <property type="evidence" value="ECO:0007669"/>
    <property type="project" value="UniProtKB-KW"/>
</dbReference>
<dbReference type="PANTHER" id="PTHR43790:SF3">
    <property type="entry name" value="D-ALLOSE IMPORT ATP-BINDING PROTEIN ALSA-RELATED"/>
    <property type="match status" value="1"/>
</dbReference>
<keyword evidence="3" id="KW-0762">Sugar transport</keyword>
<evidence type="ECO:0000256" key="2">
    <source>
        <dbReference type="ARBA" id="ARBA00022475"/>
    </source>
</evidence>
<dbReference type="PANTHER" id="PTHR43790">
    <property type="entry name" value="CARBOHYDRATE TRANSPORT ATP-BINDING PROTEIN MG119-RELATED"/>
    <property type="match status" value="1"/>
</dbReference>
<evidence type="ECO:0000256" key="6">
    <source>
        <dbReference type="ARBA" id="ARBA00022840"/>
    </source>
</evidence>
<keyword evidence="6 10" id="KW-0067">ATP-binding</keyword>
<dbReference type="SMART" id="SM00382">
    <property type="entry name" value="AAA"/>
    <property type="match status" value="2"/>
</dbReference>
<sequence>MPERADPTVFALRGLRKDFGTARVVNDVHLEFPAGTIHALLGENGAGKSTLIRMLAGVLPADAGHLEIDGVVRHPRSVAEAQSLGIVALPQELSLVPSLGAAENIFLGLRRPGRFGLVDRSQMDQDAASILARLGQTIPLRTPISELSAVQQTMVALARALAREARLLILDEPTAALTDTETVQLFAVLRELRSAGTSIVYISHRLDEVFQLADTVSVMRGGSLVWTKPVAETHTHDVVAAMIGRAQNEIYPRRAGTAGVPLLQITNLHGHRLQGVSLTASRGRVLGIAGLAGSGRSELVKIIAGAEAKTGGQITVDDAAHPGHSVKRAMAAGIALVPEERRSQGLIMAESISSNIALANLTALSRWGVASARQEKAMATRGVARLRITAASVAQPVNELSGGNQQKVVLARYLERNPRVLLLDEPTRGIDVGTKAEIYALIRALADDGVAVIVVSSDIPELLGLADEIAVLHEGRLTAVVAAADSDESSILHHCYWRAE</sequence>
<keyword evidence="1" id="KW-0813">Transport</keyword>
<evidence type="ECO:0000256" key="1">
    <source>
        <dbReference type="ARBA" id="ARBA00022448"/>
    </source>
</evidence>
<dbReference type="CDD" id="cd03215">
    <property type="entry name" value="ABC_Carb_Monos_II"/>
    <property type="match status" value="1"/>
</dbReference>
<keyword evidence="4" id="KW-0677">Repeat</keyword>
<dbReference type="CDD" id="cd03216">
    <property type="entry name" value="ABC_Carb_Monos_I"/>
    <property type="match status" value="1"/>
</dbReference>
<comment type="caution">
    <text evidence="10">The sequence shown here is derived from an EMBL/GenBank/DDBJ whole genome shotgun (WGS) entry which is preliminary data.</text>
</comment>
<dbReference type="InterPro" id="IPR017871">
    <property type="entry name" value="ABC_transporter-like_CS"/>
</dbReference>